<comment type="caution">
    <text evidence="1">The sequence shown here is derived from an EMBL/GenBank/DDBJ whole genome shotgun (WGS) entry which is preliminary data.</text>
</comment>
<gene>
    <name evidence="1" type="ORF">POCTA_138.1.T0330303</name>
</gene>
<keyword evidence="2" id="KW-1185">Reference proteome</keyword>
<organism evidence="1 2">
    <name type="scientific">Paramecium octaurelia</name>
    <dbReference type="NCBI Taxonomy" id="43137"/>
    <lineage>
        <taxon>Eukaryota</taxon>
        <taxon>Sar</taxon>
        <taxon>Alveolata</taxon>
        <taxon>Ciliophora</taxon>
        <taxon>Intramacronucleata</taxon>
        <taxon>Oligohymenophorea</taxon>
        <taxon>Peniculida</taxon>
        <taxon>Parameciidae</taxon>
        <taxon>Paramecium</taxon>
    </lineage>
</organism>
<sequence length="87" mass="10295">MQSYGSHIDYSDDSSQVTGIQSYITQNFYIQIKLLNYSNMKICVEMTIMAWSDLLFDTTPFYIFDQQALEFIITKFIKKRRKVSTQL</sequence>
<name>A0A8S1U4E1_PAROT</name>
<proteinExistence type="predicted"/>
<dbReference type="AlphaFoldDB" id="A0A8S1U4E1"/>
<dbReference type="Proteomes" id="UP000683925">
    <property type="component" value="Unassembled WGS sequence"/>
</dbReference>
<evidence type="ECO:0000313" key="2">
    <source>
        <dbReference type="Proteomes" id="UP000683925"/>
    </source>
</evidence>
<protein>
    <submittedName>
        <fullName evidence="1">Uncharacterized protein</fullName>
    </submittedName>
</protein>
<accession>A0A8S1U4E1</accession>
<reference evidence="1" key="1">
    <citation type="submission" date="2021-01" db="EMBL/GenBank/DDBJ databases">
        <authorList>
            <consortium name="Genoscope - CEA"/>
            <person name="William W."/>
        </authorList>
    </citation>
    <scope>NUCLEOTIDE SEQUENCE</scope>
</reference>
<evidence type="ECO:0000313" key="1">
    <source>
        <dbReference type="EMBL" id="CAD8157416.1"/>
    </source>
</evidence>
<dbReference type="EMBL" id="CAJJDP010000033">
    <property type="protein sequence ID" value="CAD8157416.1"/>
    <property type="molecule type" value="Genomic_DNA"/>
</dbReference>